<accession>A0ACB8RGA1</accession>
<evidence type="ECO:0000313" key="2">
    <source>
        <dbReference type="Proteomes" id="UP000814033"/>
    </source>
</evidence>
<reference evidence="1" key="2">
    <citation type="journal article" date="2022" name="New Phytol.">
        <title>Evolutionary transition to the ectomycorrhizal habit in the genomes of a hyperdiverse lineage of mushroom-forming fungi.</title>
        <authorList>
            <person name="Looney B."/>
            <person name="Miyauchi S."/>
            <person name="Morin E."/>
            <person name="Drula E."/>
            <person name="Courty P.E."/>
            <person name="Kohler A."/>
            <person name="Kuo A."/>
            <person name="LaButti K."/>
            <person name="Pangilinan J."/>
            <person name="Lipzen A."/>
            <person name="Riley R."/>
            <person name="Andreopoulos W."/>
            <person name="He G."/>
            <person name="Johnson J."/>
            <person name="Nolan M."/>
            <person name="Tritt A."/>
            <person name="Barry K.W."/>
            <person name="Grigoriev I.V."/>
            <person name="Nagy L.G."/>
            <person name="Hibbett D."/>
            <person name="Henrissat B."/>
            <person name="Matheny P.B."/>
            <person name="Labbe J."/>
            <person name="Martin F.M."/>
        </authorList>
    </citation>
    <scope>NUCLEOTIDE SEQUENCE</scope>
    <source>
        <strain evidence="1">FP105234-sp</strain>
    </source>
</reference>
<dbReference type="EMBL" id="MU276040">
    <property type="protein sequence ID" value="KAI0042927.1"/>
    <property type="molecule type" value="Genomic_DNA"/>
</dbReference>
<organism evidence="1 2">
    <name type="scientific">Auriscalpium vulgare</name>
    <dbReference type="NCBI Taxonomy" id="40419"/>
    <lineage>
        <taxon>Eukaryota</taxon>
        <taxon>Fungi</taxon>
        <taxon>Dikarya</taxon>
        <taxon>Basidiomycota</taxon>
        <taxon>Agaricomycotina</taxon>
        <taxon>Agaricomycetes</taxon>
        <taxon>Russulales</taxon>
        <taxon>Auriscalpiaceae</taxon>
        <taxon>Auriscalpium</taxon>
    </lineage>
</organism>
<gene>
    <name evidence="1" type="ORF">FA95DRAFT_1575419</name>
</gene>
<name>A0ACB8RGA1_9AGAM</name>
<evidence type="ECO:0000313" key="1">
    <source>
        <dbReference type="EMBL" id="KAI0042927.1"/>
    </source>
</evidence>
<comment type="caution">
    <text evidence="1">The sequence shown here is derived from an EMBL/GenBank/DDBJ whole genome shotgun (WGS) entry which is preliminary data.</text>
</comment>
<reference evidence="1" key="1">
    <citation type="submission" date="2021-02" db="EMBL/GenBank/DDBJ databases">
        <authorList>
            <consortium name="DOE Joint Genome Institute"/>
            <person name="Ahrendt S."/>
            <person name="Looney B.P."/>
            <person name="Miyauchi S."/>
            <person name="Morin E."/>
            <person name="Drula E."/>
            <person name="Courty P.E."/>
            <person name="Chicoki N."/>
            <person name="Fauchery L."/>
            <person name="Kohler A."/>
            <person name="Kuo A."/>
            <person name="Labutti K."/>
            <person name="Pangilinan J."/>
            <person name="Lipzen A."/>
            <person name="Riley R."/>
            <person name="Andreopoulos W."/>
            <person name="He G."/>
            <person name="Johnson J."/>
            <person name="Barry K.W."/>
            <person name="Grigoriev I.V."/>
            <person name="Nagy L."/>
            <person name="Hibbett D."/>
            <person name="Henrissat B."/>
            <person name="Matheny P.B."/>
            <person name="Labbe J."/>
            <person name="Martin F."/>
        </authorList>
    </citation>
    <scope>NUCLEOTIDE SEQUENCE</scope>
    <source>
        <strain evidence="1">FP105234-sp</strain>
    </source>
</reference>
<sequence>MSRSSKRSSDAHNDNPSKTPRLALSSPLGGTPSSPSHPTTASPASPAQIPPTPTLTYSTTNNTRAWLNRQKAAAQKNPPSQPRAQSTSTTQPAPVVRFSSNTTSTRNVFTLPSRSTQTATPAVQNARAVSITKRPNGRRGQRSQTVAIQRAPQPVPDANTESAPDPPSGVGNDLVEPSPFTSDDGSLVQPEDVPPASLPKKPSRAANISKLLDWIPYRDQYLEELIRQDGFAGRDGGCVSCWTTTSAKGEYRCTDCTGERLLCAQCIVAEHHRLPLHRLECWNGSFFKKVSLLSLGFCLFLGHEGRCCPTPYTTSLLVGDTGGFHSINVAFCRCYHRGDIPIYMQLLAIRWYPATPINPTTAFTFDLLDTYHELSLQGNVNLYDFTLAIEHRTDNTGLNSPSSRYRQLALVVRQWRFLKMLKRGGRGHDPAGVDATSPGALAVECPACPRPGVNLPDGWESAGPDQSWLYEQVFAVDANFRLKLKDRGLRDIELMPGWAYYVEESAYQRLIKNHVDVPEPKYCDSQHSAVAKAGTLKTIGYSVSGVGAVVCGRHSFVRKNAVADLQKGERYVTMDYIVLSTLANTAHRRLTISYDIACQWSVNFAKRIKQFPAAMRLDLSKIFLRTAVPKFHIAAHGPKCQGAFNLNYMDKTGRTYGEGVESGWSYTNGLATSTREMSSGGRHENLNDHWGAWNWRKAVGFGAYFQKALREALLWQGKSSAQFLLSSATFPDATINKWLKMVTDWEADKKKPDPYAEPSYSVTSADVRLQLANEEAEATARGRIAPHSMSPSIFIQTGLDLEDQQRNLKLRVIELKGIVTSYEKADLQEKRNSLARRIENWRVIQDIYMPFVAAL</sequence>
<dbReference type="Proteomes" id="UP000814033">
    <property type="component" value="Unassembled WGS sequence"/>
</dbReference>
<proteinExistence type="predicted"/>
<protein>
    <submittedName>
        <fullName evidence="1">Uncharacterized protein</fullName>
    </submittedName>
</protein>
<keyword evidence="2" id="KW-1185">Reference proteome</keyword>